<sequence length="365" mass="39612">MEQTKVEVPQLALLGGGIFVRTQYIPRLREITHLVSLKVLWSRSEESAKAAATLAQEFSPNVDVKWGDEGLNEIIQDKSIHGVAVVIAGQAQVQVSMMMLKAGKHVLQEKPAASSITEAMAALSFYRSLSMNGSRPPIWAVAENYRFEPALLEAARLVKELGDLMTVHFTVETPFNSSNPYFSSVWRRNFTGGFILDVGVHFIAGLRLVAGCEVTSVAAISHHVDPSLPPPDNMSSLFQLENGCAGVFSLSISSTTRKICLRVVGSRGTIEVERGTKDGGHGYTLAYYPVAGIPQHSFYPFSGVNEELKAFVNDMVKAASEDKEGVSLPDFRSSLVEGARDVAVIEAMLQSSAIQGAFVHVEQLS</sequence>
<dbReference type="SUPFAM" id="SSF51735">
    <property type="entry name" value="NAD(P)-binding Rossmann-fold domains"/>
    <property type="match status" value="1"/>
</dbReference>
<comment type="similarity">
    <text evidence="1">Belongs to the Gfo/Idh/MocA family.</text>
</comment>
<dbReference type="GO" id="GO:0006740">
    <property type="term" value="P:NADPH regeneration"/>
    <property type="evidence" value="ECO:0007669"/>
    <property type="project" value="TreeGrafter"/>
</dbReference>
<dbReference type="InterPro" id="IPR055170">
    <property type="entry name" value="GFO_IDH_MocA-like_dom"/>
</dbReference>
<proteinExistence type="inferred from homology"/>
<dbReference type="PANTHER" id="PTHR42840">
    <property type="entry name" value="NAD(P)-BINDING ROSSMANN-FOLD SUPERFAMILY PROTEIN-RELATED"/>
    <property type="match status" value="1"/>
</dbReference>
<dbReference type="Pfam" id="PF01408">
    <property type="entry name" value="GFO_IDH_MocA"/>
    <property type="match status" value="1"/>
</dbReference>
<organism evidence="4">
    <name type="scientific">Wollemia nobilis</name>
    <dbReference type="NCBI Taxonomy" id="56998"/>
    <lineage>
        <taxon>Eukaryota</taxon>
        <taxon>Viridiplantae</taxon>
        <taxon>Streptophyta</taxon>
        <taxon>Embryophyta</taxon>
        <taxon>Tracheophyta</taxon>
        <taxon>Spermatophyta</taxon>
        <taxon>Pinopsida</taxon>
        <taxon>Pinidae</taxon>
        <taxon>Conifers II</taxon>
        <taxon>Araucariales</taxon>
        <taxon>Araucariaceae</taxon>
        <taxon>Wollemia</taxon>
    </lineage>
</organism>
<dbReference type="EMBL" id="GCHU01016951">
    <property type="protein sequence ID" value="JAG86267.1"/>
    <property type="molecule type" value="Transcribed_RNA"/>
</dbReference>
<name>A0A0C9S2W8_9CONI</name>
<dbReference type="Pfam" id="PF22725">
    <property type="entry name" value="GFO_IDH_MocA_C3"/>
    <property type="match status" value="1"/>
</dbReference>
<feature type="domain" description="Gfo/Idh/MocA-like oxidoreductase N-terminal" evidence="2">
    <location>
        <begin position="12"/>
        <end position="124"/>
    </location>
</feature>
<dbReference type="GO" id="GO:0016491">
    <property type="term" value="F:oxidoreductase activity"/>
    <property type="evidence" value="ECO:0007669"/>
    <property type="project" value="TreeGrafter"/>
</dbReference>
<dbReference type="AlphaFoldDB" id="A0A0C9S2W8"/>
<dbReference type="InterPro" id="IPR000683">
    <property type="entry name" value="Gfo/Idh/MocA-like_OxRdtase_N"/>
</dbReference>
<dbReference type="GO" id="GO:0000166">
    <property type="term" value="F:nucleotide binding"/>
    <property type="evidence" value="ECO:0007669"/>
    <property type="project" value="InterPro"/>
</dbReference>
<dbReference type="Gene3D" id="3.40.50.720">
    <property type="entry name" value="NAD(P)-binding Rossmann-like Domain"/>
    <property type="match status" value="1"/>
</dbReference>
<dbReference type="SUPFAM" id="SSF55347">
    <property type="entry name" value="Glyceraldehyde-3-phosphate dehydrogenase-like, C-terminal domain"/>
    <property type="match status" value="1"/>
</dbReference>
<feature type="domain" description="GFO/IDH/MocA-like oxidoreductase" evidence="3">
    <location>
        <begin position="159"/>
        <end position="271"/>
    </location>
</feature>
<dbReference type="PANTHER" id="PTHR42840:SF5">
    <property type="entry name" value="NAD(P)-BINDING ROSSMANN-FOLD SUPERFAMILY PROTEIN"/>
    <property type="match status" value="1"/>
</dbReference>
<evidence type="ECO:0000259" key="3">
    <source>
        <dbReference type="Pfam" id="PF22725"/>
    </source>
</evidence>
<dbReference type="InterPro" id="IPR036291">
    <property type="entry name" value="NAD(P)-bd_dom_sf"/>
</dbReference>
<accession>A0A0C9S2W8</accession>
<evidence type="ECO:0000259" key="2">
    <source>
        <dbReference type="Pfam" id="PF01408"/>
    </source>
</evidence>
<evidence type="ECO:0000256" key="1">
    <source>
        <dbReference type="ARBA" id="ARBA00010928"/>
    </source>
</evidence>
<evidence type="ECO:0000313" key="4">
    <source>
        <dbReference type="EMBL" id="JAG86267.1"/>
    </source>
</evidence>
<protein>
    <submittedName>
        <fullName evidence="4">TSA: Wollemia nobilis Ref_Wollemi_Transcript_17052_1299 transcribed RNA sequence</fullName>
    </submittedName>
</protein>
<dbReference type="GO" id="GO:0005737">
    <property type="term" value="C:cytoplasm"/>
    <property type="evidence" value="ECO:0007669"/>
    <property type="project" value="TreeGrafter"/>
</dbReference>
<dbReference type="Gene3D" id="3.30.360.10">
    <property type="entry name" value="Dihydrodipicolinate Reductase, domain 2"/>
    <property type="match status" value="1"/>
</dbReference>
<reference evidence="4" key="1">
    <citation type="submission" date="2015-02" db="EMBL/GenBank/DDBJ databases">
        <title>A transcriptome of Wollemia nobilis - a relic of Gondwana.</title>
        <authorList>
            <person name="Chia J.Y."/>
            <person name="Leong Y.S."/>
            <person name="Abdul Karim S."/>
            <person name="Wan Azmi N."/>
            <person name="Hercus R."/>
            <person name="Croft L."/>
        </authorList>
    </citation>
    <scope>NUCLEOTIDE SEQUENCE</scope>
    <source>
        <strain evidence="4">MaeBrown</strain>
        <tissue evidence="4">Leaf</tissue>
    </source>
</reference>